<evidence type="ECO:0000313" key="3">
    <source>
        <dbReference type="Proteomes" id="UP000472262"/>
    </source>
</evidence>
<evidence type="ECO:0000256" key="1">
    <source>
        <dbReference type="SAM" id="MobiDB-lite"/>
    </source>
</evidence>
<reference evidence="2" key="1">
    <citation type="submission" date="2025-08" db="UniProtKB">
        <authorList>
            <consortium name="Ensembl"/>
        </authorList>
    </citation>
    <scope>IDENTIFICATION</scope>
</reference>
<feature type="region of interest" description="Disordered" evidence="1">
    <location>
        <begin position="158"/>
        <end position="178"/>
    </location>
</feature>
<dbReference type="OMA" id="LIPCEMT"/>
<dbReference type="AlphaFoldDB" id="A0A672PPN5"/>
<sequence length="271" mass="28900">MFLSQPICVFPSYSYCSSFGVICDFDVNACTCQYNNMEYNFGDIIYHTTDGLGGCITGRCSVNGTIERTLIPCEMTTVPTTTSTVTTAQTLTATPTTVFVFSTPAWTTLQNTGEQTTEFEFTTSQIHLSTSTKPLKVETTGLTSKPTTTATTTFEEVTGTSSETSTSTSTVRPVTKTSTQPTMLTKTAVPVTTLVYTTVSVESSTGSEVTTQGISSTINPIKAETTLSTTTLAIPSTTQTTGQLITTETVTENELTTSQIPLSTTTRPPKV</sequence>
<protein>
    <recommendedName>
        <fullName evidence="4">VWFD domain-containing protein</fullName>
    </recommendedName>
</protein>
<evidence type="ECO:0000313" key="2">
    <source>
        <dbReference type="Ensembl" id="ENSSGRP00000063079.1"/>
    </source>
</evidence>
<evidence type="ECO:0008006" key="4">
    <source>
        <dbReference type="Google" id="ProtNLM"/>
    </source>
</evidence>
<dbReference type="Ensembl" id="ENSSGRT00000067264.1">
    <property type="protein sequence ID" value="ENSSGRP00000063079.1"/>
    <property type="gene ID" value="ENSSGRG00000032607.1"/>
</dbReference>
<name>A0A672PPN5_SINGR</name>
<reference evidence="2" key="2">
    <citation type="submission" date="2025-09" db="UniProtKB">
        <authorList>
            <consortium name="Ensembl"/>
        </authorList>
    </citation>
    <scope>IDENTIFICATION</scope>
</reference>
<organism evidence="2 3">
    <name type="scientific">Sinocyclocheilus grahami</name>
    <name type="common">Dianchi golden-line fish</name>
    <name type="synonym">Barbus grahami</name>
    <dbReference type="NCBI Taxonomy" id="75366"/>
    <lineage>
        <taxon>Eukaryota</taxon>
        <taxon>Metazoa</taxon>
        <taxon>Chordata</taxon>
        <taxon>Craniata</taxon>
        <taxon>Vertebrata</taxon>
        <taxon>Euteleostomi</taxon>
        <taxon>Actinopterygii</taxon>
        <taxon>Neopterygii</taxon>
        <taxon>Teleostei</taxon>
        <taxon>Ostariophysi</taxon>
        <taxon>Cypriniformes</taxon>
        <taxon>Cyprinidae</taxon>
        <taxon>Cyprininae</taxon>
        <taxon>Sinocyclocheilus</taxon>
    </lineage>
</organism>
<dbReference type="Proteomes" id="UP000472262">
    <property type="component" value="Unassembled WGS sequence"/>
</dbReference>
<keyword evidence="3" id="KW-1185">Reference proteome</keyword>
<accession>A0A672PPN5</accession>
<proteinExistence type="predicted"/>
<dbReference type="InParanoid" id="A0A672PPN5"/>